<accession>A0AAN8M646</accession>
<dbReference type="EMBL" id="JAGTTL010000004">
    <property type="protein sequence ID" value="KAK6323064.1"/>
    <property type="molecule type" value="Genomic_DNA"/>
</dbReference>
<dbReference type="Pfam" id="PF07686">
    <property type="entry name" value="V-set"/>
    <property type="match status" value="1"/>
</dbReference>
<name>A0AAN8M646_9TELE</name>
<dbReference type="Proteomes" id="UP001356427">
    <property type="component" value="Unassembled WGS sequence"/>
</dbReference>
<evidence type="ECO:0000259" key="4">
    <source>
        <dbReference type="PROSITE" id="PS50835"/>
    </source>
</evidence>
<evidence type="ECO:0000256" key="1">
    <source>
        <dbReference type="ARBA" id="ARBA00023319"/>
    </source>
</evidence>
<comment type="caution">
    <text evidence="5">The sequence shown here is derived from an EMBL/GenBank/DDBJ whole genome shotgun (WGS) entry which is preliminary data.</text>
</comment>
<dbReference type="SMART" id="SM00409">
    <property type="entry name" value="IG"/>
    <property type="match status" value="1"/>
</dbReference>
<dbReference type="GO" id="GO:0019815">
    <property type="term" value="C:B cell receptor complex"/>
    <property type="evidence" value="ECO:0007669"/>
    <property type="project" value="TreeGrafter"/>
</dbReference>
<dbReference type="InterPro" id="IPR013783">
    <property type="entry name" value="Ig-like_fold"/>
</dbReference>
<dbReference type="PANTHER" id="PTHR14334">
    <property type="entry name" value="B-CELL ANTIGEN RECEPTOR COMPLEX-ASSOCIATED PROTEIN"/>
    <property type="match status" value="1"/>
</dbReference>
<dbReference type="GO" id="GO:0030183">
    <property type="term" value="P:B cell differentiation"/>
    <property type="evidence" value="ECO:0007669"/>
    <property type="project" value="TreeGrafter"/>
</dbReference>
<keyword evidence="1" id="KW-0393">Immunoglobulin domain</keyword>
<feature type="transmembrane region" description="Helical" evidence="2">
    <location>
        <begin position="143"/>
        <end position="165"/>
    </location>
</feature>
<feature type="domain" description="Ig-like" evidence="4">
    <location>
        <begin position="23"/>
        <end position="119"/>
    </location>
</feature>
<feature type="chain" id="PRO_5042834559" description="Ig-like domain-containing protein" evidence="3">
    <location>
        <begin position="21"/>
        <end position="237"/>
    </location>
</feature>
<reference evidence="5 6" key="1">
    <citation type="submission" date="2021-04" db="EMBL/GenBank/DDBJ databases">
        <authorList>
            <person name="De Guttry C."/>
            <person name="Zahm M."/>
            <person name="Klopp C."/>
            <person name="Cabau C."/>
            <person name="Louis A."/>
            <person name="Berthelot C."/>
            <person name="Parey E."/>
            <person name="Roest Crollius H."/>
            <person name="Montfort J."/>
            <person name="Robinson-Rechavi M."/>
            <person name="Bucao C."/>
            <person name="Bouchez O."/>
            <person name="Gislard M."/>
            <person name="Lluch J."/>
            <person name="Milhes M."/>
            <person name="Lampietro C."/>
            <person name="Lopez Roques C."/>
            <person name="Donnadieu C."/>
            <person name="Braasch I."/>
            <person name="Desvignes T."/>
            <person name="Postlethwait J."/>
            <person name="Bobe J."/>
            <person name="Wedekind C."/>
            <person name="Guiguen Y."/>
        </authorList>
    </citation>
    <scope>NUCLEOTIDE SEQUENCE [LARGE SCALE GENOMIC DNA]</scope>
    <source>
        <strain evidence="5">Cs_M1</strain>
        <tissue evidence="5">Blood</tissue>
    </source>
</reference>
<gene>
    <name evidence="5" type="ORF">J4Q44_G00054030</name>
</gene>
<dbReference type="PROSITE" id="PS50835">
    <property type="entry name" value="IG_LIKE"/>
    <property type="match status" value="1"/>
</dbReference>
<protein>
    <recommendedName>
        <fullName evidence="4">Ig-like domain-containing protein</fullName>
    </recommendedName>
</protein>
<dbReference type="SUPFAM" id="SSF48726">
    <property type="entry name" value="Immunoglobulin"/>
    <property type="match status" value="1"/>
</dbReference>
<dbReference type="InterPro" id="IPR013106">
    <property type="entry name" value="Ig_V-set"/>
</dbReference>
<keyword evidence="2" id="KW-1133">Transmembrane helix</keyword>
<keyword evidence="6" id="KW-1185">Reference proteome</keyword>
<organism evidence="5 6">
    <name type="scientific">Coregonus suidteri</name>
    <dbReference type="NCBI Taxonomy" id="861788"/>
    <lineage>
        <taxon>Eukaryota</taxon>
        <taxon>Metazoa</taxon>
        <taxon>Chordata</taxon>
        <taxon>Craniata</taxon>
        <taxon>Vertebrata</taxon>
        <taxon>Euteleostomi</taxon>
        <taxon>Actinopterygii</taxon>
        <taxon>Neopterygii</taxon>
        <taxon>Teleostei</taxon>
        <taxon>Protacanthopterygii</taxon>
        <taxon>Salmoniformes</taxon>
        <taxon>Salmonidae</taxon>
        <taxon>Coregoninae</taxon>
        <taxon>Coregonus</taxon>
    </lineage>
</organism>
<evidence type="ECO:0000256" key="3">
    <source>
        <dbReference type="SAM" id="SignalP"/>
    </source>
</evidence>
<dbReference type="InterPro" id="IPR036179">
    <property type="entry name" value="Ig-like_dom_sf"/>
</dbReference>
<proteinExistence type="predicted"/>
<keyword evidence="2" id="KW-0812">Transmembrane</keyword>
<dbReference type="InterPro" id="IPR003599">
    <property type="entry name" value="Ig_sub"/>
</dbReference>
<dbReference type="AlphaFoldDB" id="A0AAN8M646"/>
<dbReference type="Gene3D" id="2.60.40.10">
    <property type="entry name" value="Immunoglobulins"/>
    <property type="match status" value="1"/>
</dbReference>
<evidence type="ECO:0000256" key="2">
    <source>
        <dbReference type="SAM" id="Phobius"/>
    </source>
</evidence>
<sequence length="237" mass="26359">MKHLLVCLLLSSLCSISSWGTSGTLVVTQSPHDVTVTEGGTVQIQCCWNKNVSRATVNWQKEHTGIKYKSVLVNNSQCQDRASQQTVVCYCSNWTISNLTRNDSGTYICKVHVEIPSLSEFVGNGTQITVTSQNKTNNEKQSLLLSIMLPLAVLPLFLTALICLYRARKRHQGGAPERVVRVIHEAPHHEDEELKMEELGEAADQSATFSSRGSTQWCQVQVYESLDYMSIPTQDKG</sequence>
<evidence type="ECO:0000313" key="6">
    <source>
        <dbReference type="Proteomes" id="UP001356427"/>
    </source>
</evidence>
<evidence type="ECO:0000313" key="5">
    <source>
        <dbReference type="EMBL" id="KAK6323064.1"/>
    </source>
</evidence>
<keyword evidence="2" id="KW-0472">Membrane</keyword>
<keyword evidence="3" id="KW-0732">Signal</keyword>
<dbReference type="GO" id="GO:0050853">
    <property type="term" value="P:B cell receptor signaling pathway"/>
    <property type="evidence" value="ECO:0007669"/>
    <property type="project" value="TreeGrafter"/>
</dbReference>
<dbReference type="GO" id="GO:0009897">
    <property type="term" value="C:external side of plasma membrane"/>
    <property type="evidence" value="ECO:0007669"/>
    <property type="project" value="TreeGrafter"/>
</dbReference>
<dbReference type="InterPro" id="IPR007110">
    <property type="entry name" value="Ig-like_dom"/>
</dbReference>
<feature type="signal peptide" evidence="3">
    <location>
        <begin position="1"/>
        <end position="20"/>
    </location>
</feature>